<dbReference type="Pfam" id="PF09578">
    <property type="entry name" value="Spore_YabQ"/>
    <property type="match status" value="1"/>
</dbReference>
<evidence type="ECO:0000256" key="1">
    <source>
        <dbReference type="SAM" id="Phobius"/>
    </source>
</evidence>
<keyword evidence="1" id="KW-0472">Membrane</keyword>
<dbReference type="InterPro" id="IPR019074">
    <property type="entry name" value="YabQ"/>
</dbReference>
<dbReference type="Proteomes" id="UP000637695">
    <property type="component" value="Unassembled WGS sequence"/>
</dbReference>
<keyword evidence="1" id="KW-1133">Transmembrane helix</keyword>
<evidence type="ECO:0000313" key="2">
    <source>
        <dbReference type="EMBL" id="GGJ08961.1"/>
    </source>
</evidence>
<protein>
    <recommendedName>
        <fullName evidence="4">Spore cortex biosynthesis protein YabQ</fullName>
    </recommendedName>
</protein>
<feature type="transmembrane region" description="Helical" evidence="1">
    <location>
        <begin position="119"/>
        <end position="137"/>
    </location>
</feature>
<keyword evidence="3" id="KW-1185">Reference proteome</keyword>
<sequence>MAAQFQYVLAMFFSAWLLGAVFDVYNTVMGASAWLRWLRPAADLAFWLGGAGFVYVWMYITDDGRFRVYALLLLAAGYLVYRMTLHRPVVASAWAVVRAVAFLLRWVWRLLEGVVIRPLRGLAWVVAWVLRWMYRWLVAWEDMVFFLLGFMLRPVVWVFATPWRRTANLRAPVARGWEGFWARVANWLRKNPGS</sequence>
<organism evidence="2 3">
    <name type="scientific">Alicyclobacillus cellulosilyticus</name>
    <dbReference type="NCBI Taxonomy" id="1003997"/>
    <lineage>
        <taxon>Bacteria</taxon>
        <taxon>Bacillati</taxon>
        <taxon>Bacillota</taxon>
        <taxon>Bacilli</taxon>
        <taxon>Bacillales</taxon>
        <taxon>Alicyclobacillaceae</taxon>
        <taxon>Alicyclobacillus</taxon>
    </lineage>
</organism>
<dbReference type="EMBL" id="BMOY01000027">
    <property type="protein sequence ID" value="GGJ08961.1"/>
    <property type="molecule type" value="Genomic_DNA"/>
</dbReference>
<proteinExistence type="predicted"/>
<feature type="transmembrane region" description="Helical" evidence="1">
    <location>
        <begin position="143"/>
        <end position="160"/>
    </location>
</feature>
<name>A0A917NMF4_9BACL</name>
<keyword evidence="1" id="KW-0812">Transmembrane</keyword>
<accession>A0A917NMF4</accession>
<feature type="transmembrane region" description="Helical" evidence="1">
    <location>
        <begin position="89"/>
        <end position="107"/>
    </location>
</feature>
<gene>
    <name evidence="2" type="ORF">GCM10010885_17550</name>
</gene>
<dbReference type="RefSeq" id="WP_188882498.1">
    <property type="nucleotide sequence ID" value="NZ_BMOY01000027.1"/>
</dbReference>
<reference evidence="2" key="2">
    <citation type="submission" date="2020-09" db="EMBL/GenBank/DDBJ databases">
        <authorList>
            <person name="Sun Q."/>
            <person name="Ohkuma M."/>
        </authorList>
    </citation>
    <scope>NUCLEOTIDE SEQUENCE</scope>
    <source>
        <strain evidence="2">JCM 18487</strain>
    </source>
</reference>
<comment type="caution">
    <text evidence="2">The sequence shown here is derived from an EMBL/GenBank/DDBJ whole genome shotgun (WGS) entry which is preliminary data.</text>
</comment>
<feature type="transmembrane region" description="Helical" evidence="1">
    <location>
        <begin position="37"/>
        <end position="59"/>
    </location>
</feature>
<dbReference type="AlphaFoldDB" id="A0A917NMF4"/>
<feature type="transmembrane region" description="Helical" evidence="1">
    <location>
        <begin position="66"/>
        <end position="83"/>
    </location>
</feature>
<feature type="transmembrane region" description="Helical" evidence="1">
    <location>
        <begin position="7"/>
        <end position="25"/>
    </location>
</feature>
<evidence type="ECO:0008006" key="4">
    <source>
        <dbReference type="Google" id="ProtNLM"/>
    </source>
</evidence>
<dbReference type="NCBIfam" id="TIGR02893">
    <property type="entry name" value="spore_yabQ"/>
    <property type="match status" value="1"/>
</dbReference>
<evidence type="ECO:0000313" key="3">
    <source>
        <dbReference type="Proteomes" id="UP000637695"/>
    </source>
</evidence>
<reference evidence="2" key="1">
    <citation type="journal article" date="2014" name="Int. J. Syst. Evol. Microbiol.">
        <title>Complete genome sequence of Corynebacterium casei LMG S-19264T (=DSM 44701T), isolated from a smear-ripened cheese.</title>
        <authorList>
            <consortium name="US DOE Joint Genome Institute (JGI-PGF)"/>
            <person name="Walter F."/>
            <person name="Albersmeier A."/>
            <person name="Kalinowski J."/>
            <person name="Ruckert C."/>
        </authorList>
    </citation>
    <scope>NUCLEOTIDE SEQUENCE</scope>
    <source>
        <strain evidence="2">JCM 18487</strain>
    </source>
</reference>